<keyword evidence="5" id="KW-0662">Pyridine nucleotide biosynthesis</keyword>
<feature type="domain" description="Quinolinate phosphoribosyl transferase N-terminal" evidence="12">
    <location>
        <begin position="34"/>
        <end position="123"/>
    </location>
</feature>
<name>A0ABP3G5L8_9ACTN</name>
<comment type="similarity">
    <text evidence="3 10">Belongs to the NadC/ModD family.</text>
</comment>
<evidence type="ECO:0000256" key="1">
    <source>
        <dbReference type="ARBA" id="ARBA00003237"/>
    </source>
</evidence>
<dbReference type="InterPro" id="IPR022412">
    <property type="entry name" value="Quinolinate_PRibosylTrfase_N"/>
</dbReference>
<dbReference type="InterPro" id="IPR013785">
    <property type="entry name" value="Aldolase_TIM"/>
</dbReference>
<evidence type="ECO:0000256" key="7">
    <source>
        <dbReference type="ARBA" id="ARBA00022679"/>
    </source>
</evidence>
<dbReference type="Gene3D" id="3.90.1170.20">
    <property type="entry name" value="Quinolinate phosphoribosyl transferase, N-terminal domain"/>
    <property type="match status" value="1"/>
</dbReference>
<evidence type="ECO:0000256" key="9">
    <source>
        <dbReference type="ARBA" id="ARBA00047445"/>
    </source>
</evidence>
<keyword evidence="7 10" id="KW-0808">Transferase</keyword>
<comment type="catalytic activity">
    <reaction evidence="9">
        <text>nicotinate beta-D-ribonucleotide + CO2 + diphosphate = quinolinate + 5-phospho-alpha-D-ribose 1-diphosphate + 2 H(+)</text>
        <dbReference type="Rhea" id="RHEA:12733"/>
        <dbReference type="ChEBI" id="CHEBI:15378"/>
        <dbReference type="ChEBI" id="CHEBI:16526"/>
        <dbReference type="ChEBI" id="CHEBI:29959"/>
        <dbReference type="ChEBI" id="CHEBI:33019"/>
        <dbReference type="ChEBI" id="CHEBI:57502"/>
        <dbReference type="ChEBI" id="CHEBI:58017"/>
        <dbReference type="EC" id="2.4.2.19"/>
    </reaction>
</comment>
<organism evidence="13 14">
    <name type="scientific">Actinoallomurus spadix</name>
    <dbReference type="NCBI Taxonomy" id="79912"/>
    <lineage>
        <taxon>Bacteria</taxon>
        <taxon>Bacillati</taxon>
        <taxon>Actinomycetota</taxon>
        <taxon>Actinomycetes</taxon>
        <taxon>Streptosporangiales</taxon>
        <taxon>Thermomonosporaceae</taxon>
        <taxon>Actinoallomurus</taxon>
    </lineage>
</organism>
<dbReference type="NCBIfam" id="TIGR00078">
    <property type="entry name" value="nadC"/>
    <property type="match status" value="1"/>
</dbReference>
<evidence type="ECO:0000256" key="4">
    <source>
        <dbReference type="ARBA" id="ARBA00011944"/>
    </source>
</evidence>
<evidence type="ECO:0000256" key="10">
    <source>
        <dbReference type="PIRNR" id="PIRNR006250"/>
    </source>
</evidence>
<keyword evidence="6 10" id="KW-0328">Glycosyltransferase</keyword>
<sequence length="293" mass="30174">MNPELETRLRAAGLDPQAVDGLVRTALAEDGATDVTSEPIFPPTATGRADMVARQAGVVAGLPVAELVFAILSPEAGDGLKVVTRVEDGSRVAPGDVLLTVEGPLVPLLRAERTALNLLTHLSGVATGTRRWADAIAHTKARVRDTRKTLPGLRALQKYAVRLGGGVNHRMSLADAALIKDNHVAAAGSVTAAFTAVTRPGLHVQVECDTLDQVREALAAGARSILLDNMSIAELTEAVRLTGGRAELEASGGLTLDGVRAVAETGVDYLAVGALTHSASALDIGLDLTGAAS</sequence>
<proteinExistence type="inferred from homology"/>
<evidence type="ECO:0000256" key="2">
    <source>
        <dbReference type="ARBA" id="ARBA00004893"/>
    </source>
</evidence>
<dbReference type="Proteomes" id="UP001501822">
    <property type="component" value="Unassembled WGS sequence"/>
</dbReference>
<dbReference type="InterPro" id="IPR037128">
    <property type="entry name" value="Quinolinate_PRibosylTase_N_sf"/>
</dbReference>
<keyword evidence="14" id="KW-1185">Reference proteome</keyword>
<dbReference type="EMBL" id="BAAABM010000016">
    <property type="protein sequence ID" value="GAA0334852.1"/>
    <property type="molecule type" value="Genomic_DNA"/>
</dbReference>
<dbReference type="Pfam" id="PF01729">
    <property type="entry name" value="QRPTase_C"/>
    <property type="match status" value="1"/>
</dbReference>
<dbReference type="InterPro" id="IPR004393">
    <property type="entry name" value="NadC"/>
</dbReference>
<evidence type="ECO:0000313" key="14">
    <source>
        <dbReference type="Proteomes" id="UP001501822"/>
    </source>
</evidence>
<evidence type="ECO:0000256" key="5">
    <source>
        <dbReference type="ARBA" id="ARBA00022642"/>
    </source>
</evidence>
<comment type="caution">
    <text evidence="13">The sequence shown here is derived from an EMBL/GenBank/DDBJ whole genome shotgun (WGS) entry which is preliminary data.</text>
</comment>
<dbReference type="SUPFAM" id="SSF51690">
    <property type="entry name" value="Nicotinate/Quinolinate PRTase C-terminal domain-like"/>
    <property type="match status" value="1"/>
</dbReference>
<dbReference type="PANTHER" id="PTHR32179">
    <property type="entry name" value="NICOTINATE-NUCLEOTIDE PYROPHOSPHORYLASE [CARBOXYLATING]"/>
    <property type="match status" value="1"/>
</dbReference>
<dbReference type="Gene3D" id="3.20.20.70">
    <property type="entry name" value="Aldolase class I"/>
    <property type="match status" value="1"/>
</dbReference>
<evidence type="ECO:0000256" key="6">
    <source>
        <dbReference type="ARBA" id="ARBA00022676"/>
    </source>
</evidence>
<gene>
    <name evidence="13" type="primary">nadC</name>
    <name evidence="13" type="ORF">GCM10010151_25680</name>
</gene>
<comment type="function">
    <text evidence="1">Involved in the catabolism of quinolinic acid (QA).</text>
</comment>
<dbReference type="CDD" id="cd01572">
    <property type="entry name" value="QPRTase"/>
    <property type="match status" value="1"/>
</dbReference>
<evidence type="ECO:0000256" key="8">
    <source>
        <dbReference type="ARBA" id="ARBA00033102"/>
    </source>
</evidence>
<dbReference type="PANTHER" id="PTHR32179:SF3">
    <property type="entry name" value="NICOTINATE-NUCLEOTIDE PYROPHOSPHORYLASE [CARBOXYLATING]"/>
    <property type="match status" value="1"/>
</dbReference>
<dbReference type="Pfam" id="PF02749">
    <property type="entry name" value="QRPTase_N"/>
    <property type="match status" value="1"/>
</dbReference>
<dbReference type="EC" id="2.4.2.19" evidence="4"/>
<evidence type="ECO:0000259" key="12">
    <source>
        <dbReference type="Pfam" id="PF02749"/>
    </source>
</evidence>
<comment type="pathway">
    <text evidence="2">Cofactor biosynthesis; NAD(+) biosynthesis; nicotinate D-ribonucleotide from quinolinate: step 1/1.</text>
</comment>
<dbReference type="InterPro" id="IPR027277">
    <property type="entry name" value="NadC/ModD"/>
</dbReference>
<reference evidence="14" key="1">
    <citation type="journal article" date="2019" name="Int. J. Syst. Evol. Microbiol.">
        <title>The Global Catalogue of Microorganisms (GCM) 10K type strain sequencing project: providing services to taxonomists for standard genome sequencing and annotation.</title>
        <authorList>
            <consortium name="The Broad Institute Genomics Platform"/>
            <consortium name="The Broad Institute Genome Sequencing Center for Infectious Disease"/>
            <person name="Wu L."/>
            <person name="Ma J."/>
        </authorList>
    </citation>
    <scope>NUCLEOTIDE SEQUENCE [LARGE SCALE GENOMIC DNA]</scope>
    <source>
        <strain evidence="14">JCM 3146</strain>
    </source>
</reference>
<accession>A0ABP3G5L8</accession>
<dbReference type="PIRSF" id="PIRSF006250">
    <property type="entry name" value="NadC_ModD"/>
    <property type="match status" value="1"/>
</dbReference>
<dbReference type="InterPro" id="IPR036068">
    <property type="entry name" value="Nicotinate_pribotase-like_C"/>
</dbReference>
<dbReference type="SUPFAM" id="SSF54675">
    <property type="entry name" value="Nicotinate/Quinolinate PRTase N-terminal domain-like"/>
    <property type="match status" value="1"/>
</dbReference>
<evidence type="ECO:0000313" key="13">
    <source>
        <dbReference type="EMBL" id="GAA0334852.1"/>
    </source>
</evidence>
<evidence type="ECO:0000259" key="11">
    <source>
        <dbReference type="Pfam" id="PF01729"/>
    </source>
</evidence>
<dbReference type="InterPro" id="IPR002638">
    <property type="entry name" value="Quinolinate_PRibosylTrfase_C"/>
</dbReference>
<evidence type="ECO:0000256" key="3">
    <source>
        <dbReference type="ARBA" id="ARBA00009400"/>
    </source>
</evidence>
<protein>
    <recommendedName>
        <fullName evidence="4">nicotinate-nucleotide diphosphorylase (carboxylating)</fullName>
        <ecNumber evidence="4">2.4.2.19</ecNumber>
    </recommendedName>
    <alternativeName>
        <fullName evidence="8">Quinolinate phosphoribosyltransferase [decarboxylating]</fullName>
    </alternativeName>
</protein>
<feature type="domain" description="Quinolinate phosphoribosyl transferase C-terminal" evidence="11">
    <location>
        <begin position="125"/>
        <end position="287"/>
    </location>
</feature>